<dbReference type="Proteomes" id="UP000004358">
    <property type="component" value="Unassembled WGS sequence"/>
</dbReference>
<comment type="caution">
    <text evidence="1">The sequence shown here is derived from an EMBL/GenBank/DDBJ whole genome shotgun (WGS) entry which is preliminary data.</text>
</comment>
<dbReference type="AlphaFoldDB" id="A3ZWZ6"/>
<name>A3ZWZ6_9BACT</name>
<gene>
    <name evidence="1" type="ORF">DSM3645_27363</name>
</gene>
<accession>A3ZWZ6</accession>
<proteinExistence type="predicted"/>
<sequence>MGDAVHIAPPLALLLEFGSLDSGISKSSASGSGIQRIS</sequence>
<evidence type="ECO:0000313" key="2">
    <source>
        <dbReference type="Proteomes" id="UP000004358"/>
    </source>
</evidence>
<evidence type="ECO:0000313" key="1">
    <source>
        <dbReference type="EMBL" id="EAQ78871.1"/>
    </source>
</evidence>
<protein>
    <submittedName>
        <fullName evidence="1">Uncharacterized protein</fullName>
    </submittedName>
</protein>
<organism evidence="1 2">
    <name type="scientific">Blastopirellula marina DSM 3645</name>
    <dbReference type="NCBI Taxonomy" id="314230"/>
    <lineage>
        <taxon>Bacteria</taxon>
        <taxon>Pseudomonadati</taxon>
        <taxon>Planctomycetota</taxon>
        <taxon>Planctomycetia</taxon>
        <taxon>Pirellulales</taxon>
        <taxon>Pirellulaceae</taxon>
        <taxon>Blastopirellula</taxon>
    </lineage>
</organism>
<dbReference type="HOGENOM" id="CLU_3325115_0_0_0"/>
<reference evidence="1 2" key="1">
    <citation type="submission" date="2006-02" db="EMBL/GenBank/DDBJ databases">
        <authorList>
            <person name="Amann R."/>
            <person name="Ferriera S."/>
            <person name="Johnson J."/>
            <person name="Kravitz S."/>
            <person name="Halpern A."/>
            <person name="Remington K."/>
            <person name="Beeson K."/>
            <person name="Tran B."/>
            <person name="Rogers Y.-H."/>
            <person name="Friedman R."/>
            <person name="Venter J.C."/>
        </authorList>
    </citation>
    <scope>NUCLEOTIDE SEQUENCE [LARGE SCALE GENOMIC DNA]</scope>
    <source>
        <strain evidence="1 2">DSM 3645</strain>
    </source>
</reference>
<dbReference type="EMBL" id="AANZ01000017">
    <property type="protein sequence ID" value="EAQ78871.1"/>
    <property type="molecule type" value="Genomic_DNA"/>
</dbReference>